<name>A0A6M4AQY5_9SPHN</name>
<evidence type="ECO:0000313" key="3">
    <source>
        <dbReference type="Proteomes" id="UP000503018"/>
    </source>
</evidence>
<feature type="transmembrane region" description="Helical" evidence="1">
    <location>
        <begin position="6"/>
        <end position="22"/>
    </location>
</feature>
<keyword evidence="1" id="KW-0472">Membrane</keyword>
<keyword evidence="1" id="KW-0812">Transmembrane</keyword>
<keyword evidence="3" id="KW-1185">Reference proteome</keyword>
<protein>
    <submittedName>
        <fullName evidence="2">Uncharacterized protein</fullName>
    </submittedName>
</protein>
<organism evidence="2 3">
    <name type="scientific">Sphingomonas lacunae</name>
    <dbReference type="NCBI Taxonomy" id="2698828"/>
    <lineage>
        <taxon>Bacteria</taxon>
        <taxon>Pseudomonadati</taxon>
        <taxon>Pseudomonadota</taxon>
        <taxon>Alphaproteobacteria</taxon>
        <taxon>Sphingomonadales</taxon>
        <taxon>Sphingomonadaceae</taxon>
        <taxon>Sphingomonas</taxon>
    </lineage>
</organism>
<reference evidence="2 3" key="1">
    <citation type="submission" date="2020-01" db="EMBL/GenBank/DDBJ databases">
        <title>Sphingomonas sp. strain CSW-10.</title>
        <authorList>
            <person name="Chen W.-M."/>
        </authorList>
    </citation>
    <scope>NUCLEOTIDE SEQUENCE [LARGE SCALE GENOMIC DNA]</scope>
    <source>
        <strain evidence="2 3">CSW-10</strain>
    </source>
</reference>
<dbReference type="KEGG" id="slan:GV829_00485"/>
<accession>A0A6M4AQY5</accession>
<dbReference type="Proteomes" id="UP000503018">
    <property type="component" value="Chromosome"/>
</dbReference>
<proteinExistence type="predicted"/>
<evidence type="ECO:0000313" key="2">
    <source>
        <dbReference type="EMBL" id="QJQ31116.1"/>
    </source>
</evidence>
<dbReference type="EMBL" id="CP053015">
    <property type="protein sequence ID" value="QJQ31116.1"/>
    <property type="molecule type" value="Genomic_DNA"/>
</dbReference>
<dbReference type="RefSeq" id="WP_169943328.1">
    <property type="nucleotide sequence ID" value="NZ_CP053015.1"/>
</dbReference>
<sequence length="143" mass="16049">MTLTALGYMLAIAAAGLGWWRWRRELKERRLAALDSARRGLSLNEFVRQLAVDNVDATVASATYLTIRHRAKVDDHRLHPNDALDAYFDDRADVTELARELMLVFDRAQVAIDPADVAAGWRTVGDVAQHFSGGSRPYLRTVQ</sequence>
<evidence type="ECO:0000256" key="1">
    <source>
        <dbReference type="SAM" id="Phobius"/>
    </source>
</evidence>
<dbReference type="AlphaFoldDB" id="A0A6M4AQY5"/>
<keyword evidence="1" id="KW-1133">Transmembrane helix</keyword>
<gene>
    <name evidence="2" type="ORF">GV829_00485</name>
</gene>